<dbReference type="RefSeq" id="WP_260643467.1">
    <property type="nucleotide sequence ID" value="NZ_CP104003.1"/>
</dbReference>
<accession>A0A9E7R6S4</accession>
<dbReference type="Proteomes" id="UP001057580">
    <property type="component" value="Chromosome"/>
</dbReference>
<dbReference type="EMBL" id="CP104003">
    <property type="protein sequence ID" value="UWM56353.1"/>
    <property type="molecule type" value="Genomic_DNA"/>
</dbReference>
<organism evidence="2 3">
    <name type="scientific">Salinirubellus salinus</name>
    <dbReference type="NCBI Taxonomy" id="1364945"/>
    <lineage>
        <taxon>Archaea</taxon>
        <taxon>Methanobacteriati</taxon>
        <taxon>Methanobacteriota</taxon>
        <taxon>Stenosarchaea group</taxon>
        <taxon>Halobacteria</taxon>
        <taxon>Halobacteriales</taxon>
        <taxon>Natronomonadaceae</taxon>
        <taxon>Salinirubellus</taxon>
    </lineage>
</organism>
<dbReference type="InterPro" id="IPR046782">
    <property type="entry name" value="HEWD"/>
</dbReference>
<proteinExistence type="predicted"/>
<feature type="domain" description="HEWD" evidence="1">
    <location>
        <begin position="1"/>
        <end position="60"/>
    </location>
</feature>
<dbReference type="GeneID" id="74942487"/>
<dbReference type="AlphaFoldDB" id="A0A9E7R6S4"/>
<dbReference type="Pfam" id="PF20576">
    <property type="entry name" value="HEWD"/>
    <property type="match status" value="1"/>
</dbReference>
<evidence type="ECO:0000259" key="1">
    <source>
        <dbReference type="Pfam" id="PF20576"/>
    </source>
</evidence>
<evidence type="ECO:0000313" key="3">
    <source>
        <dbReference type="Proteomes" id="UP001057580"/>
    </source>
</evidence>
<name>A0A9E7R6S4_9EURY</name>
<evidence type="ECO:0000313" key="2">
    <source>
        <dbReference type="EMBL" id="UWM56353.1"/>
    </source>
</evidence>
<keyword evidence="3" id="KW-1185">Reference proteome</keyword>
<protein>
    <recommendedName>
        <fullName evidence="1">HEWD domain-containing protein</fullName>
    </recommendedName>
</protein>
<gene>
    <name evidence="2" type="ORF">N0B31_08655</name>
</gene>
<dbReference type="KEGG" id="ssai:N0B31_08655"/>
<reference evidence="2" key="1">
    <citation type="submission" date="2022-09" db="EMBL/GenBank/DDBJ databases">
        <title>Diverse halophilic archaea isolated from saline environments.</title>
        <authorList>
            <person name="Cui H.-L."/>
        </authorList>
    </citation>
    <scope>NUCLEOTIDE SEQUENCE</scope>
    <source>
        <strain evidence="2">ZS-35-S2</strain>
    </source>
</reference>
<sequence>MTVEIVPPTERACTRCGRRDVWDAETENWVIETVDGERRVGRPHCVHEWDINGSYNPVRRTA</sequence>